<dbReference type="RefSeq" id="WP_092859955.1">
    <property type="nucleotide sequence ID" value="NZ_FOQH01000005.1"/>
</dbReference>
<feature type="domain" description="AMP-dependent synthetase/ligase" evidence="1">
    <location>
        <begin position="37"/>
        <end position="435"/>
    </location>
</feature>
<dbReference type="InterPro" id="IPR050237">
    <property type="entry name" value="ATP-dep_AMP-bd_enzyme"/>
</dbReference>
<proteinExistence type="predicted"/>
<evidence type="ECO:0000313" key="4">
    <source>
        <dbReference type="Proteomes" id="UP000199377"/>
    </source>
</evidence>
<dbReference type="InterPro" id="IPR000873">
    <property type="entry name" value="AMP-dep_synth/lig_dom"/>
</dbReference>
<dbReference type="PANTHER" id="PTHR43767:SF1">
    <property type="entry name" value="NONRIBOSOMAL PEPTIDE SYNTHASE PES1 (EUROFUNG)-RELATED"/>
    <property type="match status" value="1"/>
</dbReference>
<dbReference type="EMBL" id="FOQH01000005">
    <property type="protein sequence ID" value="SFI21586.1"/>
    <property type="molecule type" value="Genomic_DNA"/>
</dbReference>
<dbReference type="Gene3D" id="3.40.50.12780">
    <property type="entry name" value="N-terminal domain of ligase-like"/>
    <property type="match status" value="1"/>
</dbReference>
<dbReference type="InterPro" id="IPR042099">
    <property type="entry name" value="ANL_N_sf"/>
</dbReference>
<evidence type="ECO:0000259" key="2">
    <source>
        <dbReference type="Pfam" id="PF13193"/>
    </source>
</evidence>
<dbReference type="Pfam" id="PF13193">
    <property type="entry name" value="AMP-binding_C"/>
    <property type="match status" value="1"/>
</dbReference>
<gene>
    <name evidence="3" type="ORF">SAMN05216258_105108</name>
</gene>
<dbReference type="InterPro" id="IPR045851">
    <property type="entry name" value="AMP-bd_C_sf"/>
</dbReference>
<dbReference type="InterPro" id="IPR025110">
    <property type="entry name" value="AMP-bd_C"/>
</dbReference>
<dbReference type="OrthoDB" id="9803968at2"/>
<dbReference type="SUPFAM" id="SSF56801">
    <property type="entry name" value="Acetyl-CoA synthetase-like"/>
    <property type="match status" value="1"/>
</dbReference>
<dbReference type="GO" id="GO:0016878">
    <property type="term" value="F:acid-thiol ligase activity"/>
    <property type="evidence" value="ECO:0007669"/>
    <property type="project" value="UniProtKB-ARBA"/>
</dbReference>
<dbReference type="Gene3D" id="3.30.300.30">
    <property type="match status" value="1"/>
</dbReference>
<accession>A0A1I3GDM1</accession>
<protein>
    <submittedName>
        <fullName evidence="3">Fatty-acyl-CoA synthase</fullName>
    </submittedName>
</protein>
<dbReference type="AlphaFoldDB" id="A0A1I3GDM1"/>
<organism evidence="3 4">
    <name type="scientific">Albimonas pacifica</name>
    <dbReference type="NCBI Taxonomy" id="1114924"/>
    <lineage>
        <taxon>Bacteria</taxon>
        <taxon>Pseudomonadati</taxon>
        <taxon>Pseudomonadota</taxon>
        <taxon>Alphaproteobacteria</taxon>
        <taxon>Rhodobacterales</taxon>
        <taxon>Paracoccaceae</taxon>
        <taxon>Albimonas</taxon>
    </lineage>
</organism>
<dbReference type="Pfam" id="PF00501">
    <property type="entry name" value="AMP-binding"/>
    <property type="match status" value="1"/>
</dbReference>
<evidence type="ECO:0000259" key="1">
    <source>
        <dbReference type="Pfam" id="PF00501"/>
    </source>
</evidence>
<evidence type="ECO:0000313" key="3">
    <source>
        <dbReference type="EMBL" id="SFI21586.1"/>
    </source>
</evidence>
<dbReference type="PANTHER" id="PTHR43767">
    <property type="entry name" value="LONG-CHAIN-FATTY-ACID--COA LIGASE"/>
    <property type="match status" value="1"/>
</dbReference>
<feature type="domain" description="AMP-binding enzyme C-terminal" evidence="2">
    <location>
        <begin position="489"/>
        <end position="565"/>
    </location>
</feature>
<dbReference type="Proteomes" id="UP000199377">
    <property type="component" value="Unassembled WGS sequence"/>
</dbReference>
<keyword evidence="4" id="KW-1185">Reference proteome</keyword>
<name>A0A1I3GDM1_9RHOB</name>
<sequence length="640" mass="68765">MVSESGAFATRMDKARWEEVPVSERWSAKSVYEQVSRTASTYPRRPAVSFQITSGPTDKAITLTWAEVRAQAAQTANLLRELGVHEGDSVAYLLPNCNEAAITLIAGATAGKVCPLNPLLDAESLGALLRELDAKVLVTLAPFPKTDVADKAAAAVALAPNVKAVLEVDLKRYLSPPLSWIVPLIRPRRAGGHKAKVLDFHTEVARRSAELTFAESGDESQIGACFHTGGTTGMPKVAQHSHVGMLYNGWCSAAMMVRESDVLLCPLPMFHVFAAYPIWMACIMSGAHMVMPTPAGYRGDGVFDNFWKLVERWKATLMIVVPTAAGALMQRKIDADVSSVKYALCGSSPLPKALFERFEQATGVKILEGYGMTEATCLVSCNPRDGVQKVGSVGLPFPYTDVRILHMDASGAVTKECGVDEIGEICVSNPGVRPGATYLEAARNVNLYADEKWLRTGDLGRIDADGYIWITGRAKDLIIRGGHNIDPAEIEEALARHPSVAFVGAIGQPDAHSGEVPAAYVELAAGAQTTVEELHAWAVEHVNERAAHPRYIELMSEIPKTAVGKIFKPDLRKSAIRRIHGEALAAAGIEASIEVVEDKKLGLVSVVTPASPNVAEARIREVLGVFPQPVRVTSAAPAMA</sequence>
<dbReference type="STRING" id="1114924.SAMN05216258_105108"/>
<reference evidence="3 4" key="1">
    <citation type="submission" date="2016-10" db="EMBL/GenBank/DDBJ databases">
        <authorList>
            <person name="de Groot N.N."/>
        </authorList>
    </citation>
    <scope>NUCLEOTIDE SEQUENCE [LARGE SCALE GENOMIC DNA]</scope>
    <source>
        <strain evidence="3 4">CGMCC 1.11030</strain>
    </source>
</reference>
<dbReference type="NCBIfam" id="NF005714">
    <property type="entry name" value="PRK07529.1"/>
    <property type="match status" value="1"/>
</dbReference>